<dbReference type="InterPro" id="IPR050763">
    <property type="entry name" value="ABC_transporter_ATP-binding"/>
</dbReference>
<keyword evidence="4" id="KW-0067">ATP-binding</keyword>
<gene>
    <name evidence="6" type="ordered locus">MCP_1440</name>
</gene>
<dbReference type="EMBL" id="AP011532">
    <property type="protein sequence ID" value="BAI61512.1"/>
    <property type="molecule type" value="Genomic_DNA"/>
</dbReference>
<proteinExistence type="inferred from homology"/>
<evidence type="ECO:0000259" key="5">
    <source>
        <dbReference type="PROSITE" id="PS50893"/>
    </source>
</evidence>
<reference evidence="6 7" key="1">
    <citation type="journal article" date="2007" name="Appl. Environ. Microbiol.">
        <title>Isolation of key methanogens for global methane emission from rice paddy fields: a novel isolate affiliated with the clone cluster rice cluster I.</title>
        <authorList>
            <person name="Sakai S."/>
            <person name="Imachi H."/>
            <person name="Sekiguchi Y."/>
            <person name="Ohashi A."/>
            <person name="Harada H."/>
            <person name="Kamagata Y."/>
        </authorList>
    </citation>
    <scope>NUCLEOTIDE SEQUENCE [LARGE SCALE GENOMIC DNA]</scope>
    <source>
        <strain evidence="7">DSM 17711 / JCM 13418 / NBRC 101707 / SANAE</strain>
    </source>
</reference>
<dbReference type="Proteomes" id="UP000001882">
    <property type="component" value="Chromosome"/>
</dbReference>
<comment type="similarity">
    <text evidence="1">Belongs to the ABC transporter superfamily.</text>
</comment>
<organism evidence="6 7">
    <name type="scientific">Methanocella paludicola (strain DSM 17711 / JCM 13418 / NBRC 101707 / SANAE)</name>
    <dbReference type="NCBI Taxonomy" id="304371"/>
    <lineage>
        <taxon>Archaea</taxon>
        <taxon>Methanobacteriati</taxon>
        <taxon>Methanobacteriota</taxon>
        <taxon>Stenosarchaea group</taxon>
        <taxon>Methanomicrobia</taxon>
        <taxon>Methanocellales</taxon>
        <taxon>Methanocellaceae</taxon>
        <taxon>Methanocella</taxon>
    </lineage>
</organism>
<protein>
    <submittedName>
        <fullName evidence="6">ABC transporter ATP binding protein</fullName>
    </submittedName>
</protein>
<dbReference type="AlphaFoldDB" id="D1YYJ0"/>
<dbReference type="SUPFAM" id="SSF52540">
    <property type="entry name" value="P-loop containing nucleoside triphosphate hydrolases"/>
    <property type="match status" value="1"/>
</dbReference>
<dbReference type="SMART" id="SM00382">
    <property type="entry name" value="AAA"/>
    <property type="match status" value="1"/>
</dbReference>
<dbReference type="STRING" id="304371.MCP_1440"/>
<keyword evidence="2" id="KW-0813">Transport</keyword>
<keyword evidence="7" id="KW-1185">Reference proteome</keyword>
<evidence type="ECO:0000256" key="3">
    <source>
        <dbReference type="ARBA" id="ARBA00022741"/>
    </source>
</evidence>
<sequence>MIEAHNVFKYYGTTKALDNFEMSVEKNAVHAIVGPNGSGKSTVIKILSLLIKPDSGFVSIDGISVSNVRELKPMISVVPELQTIPENRTPRWILESAGKAAKLSREEIKYRTDVLSELLDITADLDRKVGDTSKGIKRRVSLGLGLINDASVILMDGSLAELDPGFSVKFMNSLKATRDKTVVLTANNMNFIDKVCDSVTIIKDGMTLMNESMLSIREKIGRPGIMLRVSPINIQKVESVLRHQIYANRIQVGEDYILVEVDDYLHIPNIIRQASAFTEVYEARQTMTSLEDMYHALIEPSPGQ</sequence>
<dbReference type="GeneID" id="8681396"/>
<accession>D1YYJ0</accession>
<evidence type="ECO:0000256" key="2">
    <source>
        <dbReference type="ARBA" id="ARBA00022448"/>
    </source>
</evidence>
<dbReference type="Gene3D" id="3.40.50.300">
    <property type="entry name" value="P-loop containing nucleotide triphosphate hydrolases"/>
    <property type="match status" value="1"/>
</dbReference>
<dbReference type="InterPro" id="IPR003593">
    <property type="entry name" value="AAA+_ATPase"/>
</dbReference>
<evidence type="ECO:0000313" key="7">
    <source>
        <dbReference type="Proteomes" id="UP000001882"/>
    </source>
</evidence>
<dbReference type="OrthoDB" id="44250at2157"/>
<dbReference type="eggNOG" id="arCOG00194">
    <property type="taxonomic scope" value="Archaea"/>
</dbReference>
<dbReference type="CDD" id="cd03230">
    <property type="entry name" value="ABC_DR_subfamily_A"/>
    <property type="match status" value="1"/>
</dbReference>
<dbReference type="GO" id="GO:0005524">
    <property type="term" value="F:ATP binding"/>
    <property type="evidence" value="ECO:0007669"/>
    <property type="project" value="UniProtKB-KW"/>
</dbReference>
<dbReference type="KEGG" id="mpd:MCP_1440"/>
<dbReference type="PANTHER" id="PTHR42711">
    <property type="entry name" value="ABC TRANSPORTER ATP-BINDING PROTEIN"/>
    <property type="match status" value="1"/>
</dbReference>
<reference evidence="6 7" key="2">
    <citation type="journal article" date="2008" name="Int. J. Syst. Evol. Microbiol.">
        <title>Methanocella paludicola gen. nov., sp. nov., a methane-producing archaeon, the first isolate of the lineage 'Rice Cluster I', and proposal of the new archaeal order Methanocellales ord. nov.</title>
        <authorList>
            <person name="Sakai S."/>
            <person name="Imachi H."/>
            <person name="Hanada S."/>
            <person name="Ohashi A."/>
            <person name="Harada H."/>
            <person name="Kamagata Y."/>
        </authorList>
    </citation>
    <scope>NUCLEOTIDE SEQUENCE [LARGE SCALE GENOMIC DNA]</scope>
    <source>
        <strain evidence="7">DSM 17711 / JCM 13418 / NBRC 101707 / SANAE</strain>
    </source>
</reference>
<dbReference type="PANTHER" id="PTHR42711:SF5">
    <property type="entry name" value="ABC TRANSPORTER ATP-BINDING PROTEIN NATA"/>
    <property type="match status" value="1"/>
</dbReference>
<keyword evidence="3" id="KW-0547">Nucleotide-binding</keyword>
<dbReference type="InterPro" id="IPR003439">
    <property type="entry name" value="ABC_transporter-like_ATP-bd"/>
</dbReference>
<evidence type="ECO:0000256" key="1">
    <source>
        <dbReference type="ARBA" id="ARBA00005417"/>
    </source>
</evidence>
<dbReference type="InterPro" id="IPR027417">
    <property type="entry name" value="P-loop_NTPase"/>
</dbReference>
<dbReference type="RefSeq" id="WP_012900191.1">
    <property type="nucleotide sequence ID" value="NC_013665.1"/>
</dbReference>
<dbReference type="Pfam" id="PF00005">
    <property type="entry name" value="ABC_tran"/>
    <property type="match status" value="1"/>
</dbReference>
<name>D1YYJ0_METPS</name>
<dbReference type="PROSITE" id="PS50893">
    <property type="entry name" value="ABC_TRANSPORTER_2"/>
    <property type="match status" value="1"/>
</dbReference>
<evidence type="ECO:0000256" key="4">
    <source>
        <dbReference type="ARBA" id="ARBA00022840"/>
    </source>
</evidence>
<evidence type="ECO:0000313" key="6">
    <source>
        <dbReference type="EMBL" id="BAI61512.1"/>
    </source>
</evidence>
<reference evidence="7" key="3">
    <citation type="journal article" date="2011" name="PLoS ONE">
        <title>Genome sequence of a mesophilic hydrogenotrophic methanogen Methanocella paludicola, the first cultivated representative of the order Methanocellales.</title>
        <authorList>
            <person name="Sakai S."/>
            <person name="Takaki Y."/>
            <person name="Shimamura S."/>
            <person name="Sekine M."/>
            <person name="Tajima T."/>
            <person name="Kosugi H."/>
            <person name="Ichikawa N."/>
            <person name="Tasumi E."/>
            <person name="Hiraki A.T."/>
            <person name="Shimizu A."/>
            <person name="Kato Y."/>
            <person name="Nishiko R."/>
            <person name="Mori K."/>
            <person name="Fujita N."/>
            <person name="Imachi H."/>
            <person name="Takai K."/>
        </authorList>
    </citation>
    <scope>NUCLEOTIDE SEQUENCE [LARGE SCALE GENOMIC DNA]</scope>
    <source>
        <strain evidence="7">DSM 17711 / JCM 13418 / NBRC 101707 / SANAE</strain>
    </source>
</reference>
<dbReference type="GO" id="GO:0016887">
    <property type="term" value="F:ATP hydrolysis activity"/>
    <property type="evidence" value="ECO:0007669"/>
    <property type="project" value="InterPro"/>
</dbReference>
<dbReference type="InParanoid" id="D1YYJ0"/>
<feature type="domain" description="ABC transporter" evidence="5">
    <location>
        <begin position="2"/>
        <end position="229"/>
    </location>
</feature>